<feature type="transmembrane region" description="Helical" evidence="1">
    <location>
        <begin position="24"/>
        <end position="44"/>
    </location>
</feature>
<keyword evidence="1" id="KW-0812">Transmembrane</keyword>
<name>A0ABT9D847_9CELL</name>
<keyword evidence="1" id="KW-1133">Transmembrane helix</keyword>
<protein>
    <submittedName>
        <fullName evidence="2">Uncharacterized protein</fullName>
    </submittedName>
</protein>
<reference evidence="2 3" key="1">
    <citation type="submission" date="2023-07" db="EMBL/GenBank/DDBJ databases">
        <title>Description of novel actinomycetes strains, isolated from tidal flat sediment.</title>
        <authorList>
            <person name="Lu C."/>
        </authorList>
    </citation>
    <scope>NUCLEOTIDE SEQUENCE [LARGE SCALE GENOMIC DNA]</scope>
    <source>
        <strain evidence="2 3">SYSU T00b441</strain>
    </source>
</reference>
<dbReference type="Proteomes" id="UP001232536">
    <property type="component" value="Unassembled WGS sequence"/>
</dbReference>
<keyword evidence="1" id="KW-0472">Membrane</keyword>
<accession>A0ABT9D847</accession>
<proteinExistence type="predicted"/>
<gene>
    <name evidence="2" type="ORF">Q6348_07490</name>
</gene>
<comment type="caution">
    <text evidence="2">The sequence shown here is derived from an EMBL/GenBank/DDBJ whole genome shotgun (WGS) entry which is preliminary data.</text>
</comment>
<keyword evidence="3" id="KW-1185">Reference proteome</keyword>
<evidence type="ECO:0000313" key="3">
    <source>
        <dbReference type="Proteomes" id="UP001232536"/>
    </source>
</evidence>
<evidence type="ECO:0000313" key="2">
    <source>
        <dbReference type="EMBL" id="MDO8107041.1"/>
    </source>
</evidence>
<sequence length="79" mass="8560">MIAAEGLVSAGALLPVSVLRSDPVQVLATFVALNTLMYATLAAVKILPRVQRPAWLNGRNRRAQDRSIYAGRPADDTDR</sequence>
<evidence type="ECO:0000256" key="1">
    <source>
        <dbReference type="SAM" id="Phobius"/>
    </source>
</evidence>
<dbReference type="RefSeq" id="WP_304600678.1">
    <property type="nucleotide sequence ID" value="NZ_JAUQYO010000001.1"/>
</dbReference>
<organism evidence="2 3">
    <name type="scientific">Actinotalea lenta</name>
    <dbReference type="NCBI Taxonomy" id="3064654"/>
    <lineage>
        <taxon>Bacteria</taxon>
        <taxon>Bacillati</taxon>
        <taxon>Actinomycetota</taxon>
        <taxon>Actinomycetes</taxon>
        <taxon>Micrococcales</taxon>
        <taxon>Cellulomonadaceae</taxon>
        <taxon>Actinotalea</taxon>
    </lineage>
</organism>
<dbReference type="EMBL" id="JAUQYP010000001">
    <property type="protein sequence ID" value="MDO8107041.1"/>
    <property type="molecule type" value="Genomic_DNA"/>
</dbReference>